<feature type="transmembrane region" description="Helical" evidence="1">
    <location>
        <begin position="100"/>
        <end position="118"/>
    </location>
</feature>
<sequence>MRDKEIKDQLKNSEHFRDLEFSNISKKAVTKKAYVQNLIHDIFIALYTLFFSFVYFVTIHSGIVARYIPELIRIVLFIVVIIFFFILSKKLALWVRQLPKCSIIQFVSSFLIVMYFIYQGFTPYFYSDDFLIQHGVEKIELKYTFDDVDLTQEEREEIANELFVSEMAYANLLMYEIRDPQPADLTLIDFKVIDIERVFNRYHLHVEITDELNGAIQKQTMTFTFSKGMGVFKLEGYS</sequence>
<dbReference type="AlphaFoldDB" id="A0A1M5IKP2"/>
<dbReference type="EMBL" id="FQVW01000024">
    <property type="protein sequence ID" value="SHG28816.1"/>
    <property type="molecule type" value="Genomic_DNA"/>
</dbReference>
<accession>A0A1M5IKP2</accession>
<dbReference type="Proteomes" id="UP000183988">
    <property type="component" value="Unassembled WGS sequence"/>
</dbReference>
<evidence type="ECO:0000256" key="1">
    <source>
        <dbReference type="SAM" id="Phobius"/>
    </source>
</evidence>
<keyword evidence="1" id="KW-0812">Transmembrane</keyword>
<feature type="transmembrane region" description="Helical" evidence="1">
    <location>
        <begin position="71"/>
        <end position="88"/>
    </location>
</feature>
<dbReference type="RefSeq" id="WP_072890779.1">
    <property type="nucleotide sequence ID" value="NZ_FQVW01000024.1"/>
</dbReference>
<reference evidence="2 3" key="1">
    <citation type="submission" date="2016-11" db="EMBL/GenBank/DDBJ databases">
        <authorList>
            <person name="Jaros S."/>
            <person name="Januszkiewicz K."/>
            <person name="Wedrychowicz H."/>
        </authorList>
    </citation>
    <scope>NUCLEOTIDE SEQUENCE [LARGE SCALE GENOMIC DNA]</scope>
    <source>
        <strain evidence="2 3">IBRC-M 10683</strain>
    </source>
</reference>
<dbReference type="STRING" id="930117.SAMN05216225_102458"/>
<keyword evidence="1" id="KW-1133">Transmembrane helix</keyword>
<feature type="transmembrane region" description="Helical" evidence="1">
    <location>
        <begin position="42"/>
        <end position="65"/>
    </location>
</feature>
<proteinExistence type="predicted"/>
<organism evidence="2 3">
    <name type="scientific">Ornithinibacillus halophilus</name>
    <dbReference type="NCBI Taxonomy" id="930117"/>
    <lineage>
        <taxon>Bacteria</taxon>
        <taxon>Bacillati</taxon>
        <taxon>Bacillota</taxon>
        <taxon>Bacilli</taxon>
        <taxon>Bacillales</taxon>
        <taxon>Bacillaceae</taxon>
        <taxon>Ornithinibacillus</taxon>
    </lineage>
</organism>
<keyword evidence="3" id="KW-1185">Reference proteome</keyword>
<protein>
    <submittedName>
        <fullName evidence="2">Uncharacterized protein</fullName>
    </submittedName>
</protein>
<keyword evidence="1" id="KW-0472">Membrane</keyword>
<evidence type="ECO:0000313" key="3">
    <source>
        <dbReference type="Proteomes" id="UP000183988"/>
    </source>
</evidence>
<name>A0A1M5IKP2_9BACI</name>
<gene>
    <name evidence="2" type="ORF">SAMN05216225_102458</name>
</gene>
<evidence type="ECO:0000313" key="2">
    <source>
        <dbReference type="EMBL" id="SHG28816.1"/>
    </source>
</evidence>